<evidence type="ECO:0000313" key="1">
    <source>
        <dbReference type="EMBL" id="PTI31163.1"/>
    </source>
</evidence>
<sequence length="240" mass="28392">MKEKEILTILNLPKEAWTLRTFPFNQLEKQLTLPQRKLFQERIVARGIRILATISERNTNILKYESKKEKYEEIILFQIKVNQLSKVKDIYKTLASVMPYPLIIIFNCEDRYKIIMSEHEKTDNGYLRVTNILETTETINLNTYLSSANLDALDKTSLRTFYLDMMAKFVAAESKEKYDASIEDNKVELLELVMKLDKEIQQLVNKAKKEPQLNRRIEYQLKANKLKEERAKYLTKEESQ</sequence>
<dbReference type="EMBL" id="PZFK01000001">
    <property type="protein sequence ID" value="PTI31163.1"/>
    <property type="molecule type" value="Genomic_DNA"/>
</dbReference>
<evidence type="ECO:0000313" key="2">
    <source>
        <dbReference type="Proteomes" id="UP000241209"/>
    </source>
</evidence>
<protein>
    <recommendedName>
        <fullName evidence="3">DUF4391 domain-containing protein</fullName>
    </recommendedName>
</protein>
<comment type="caution">
    <text evidence="1">The sequence shown here is derived from an EMBL/GenBank/DDBJ whole genome shotgun (WGS) entry which is preliminary data.</text>
</comment>
<dbReference type="InterPro" id="IPR025503">
    <property type="entry name" value="DUF4391"/>
</dbReference>
<organism evidence="1 2">
    <name type="scientific">Mammaliicoccus vitulinus</name>
    <dbReference type="NCBI Taxonomy" id="71237"/>
    <lineage>
        <taxon>Bacteria</taxon>
        <taxon>Bacillati</taxon>
        <taxon>Bacillota</taxon>
        <taxon>Bacilli</taxon>
        <taxon>Bacillales</taxon>
        <taxon>Staphylococcaceae</taxon>
        <taxon>Mammaliicoccus</taxon>
    </lineage>
</organism>
<gene>
    <name evidence="1" type="ORF">BU072_00780</name>
</gene>
<reference evidence="1 2" key="1">
    <citation type="journal article" date="2016" name="Front. Microbiol.">
        <title>Comprehensive Phylogenetic Analysis of Bovine Non-aureus Staphylococci Species Based on Whole-Genome Sequencing.</title>
        <authorList>
            <person name="Naushad S."/>
            <person name="Barkema H.W."/>
            <person name="Luby C."/>
            <person name="Condas L.A."/>
            <person name="Nobrega D.B."/>
            <person name="Carson D.A."/>
            <person name="De Buck J."/>
        </authorList>
    </citation>
    <scope>NUCLEOTIDE SEQUENCE [LARGE SCALE GENOMIC DNA]</scope>
    <source>
        <strain evidence="1 2">SNUC 2204</strain>
    </source>
</reference>
<dbReference type="AlphaFoldDB" id="A0A2T4PXH0"/>
<name>A0A2T4PXH0_9STAP</name>
<evidence type="ECO:0008006" key="3">
    <source>
        <dbReference type="Google" id="ProtNLM"/>
    </source>
</evidence>
<dbReference type="Proteomes" id="UP000241209">
    <property type="component" value="Unassembled WGS sequence"/>
</dbReference>
<dbReference type="Pfam" id="PF14335">
    <property type="entry name" value="DUF4391"/>
    <property type="match status" value="1"/>
</dbReference>
<proteinExistence type="predicted"/>
<dbReference type="RefSeq" id="WP_107518850.1">
    <property type="nucleotide sequence ID" value="NZ_PZFK01000001.1"/>
</dbReference>
<accession>A0A2T4PXH0</accession>